<evidence type="ECO:0008006" key="4">
    <source>
        <dbReference type="Google" id="ProtNLM"/>
    </source>
</evidence>
<keyword evidence="1" id="KW-0732">Signal</keyword>
<dbReference type="CDD" id="cd16329">
    <property type="entry name" value="LolA_like"/>
    <property type="match status" value="1"/>
</dbReference>
<feature type="chain" id="PRO_5011456071" description="Outer membrane lipoprotein-sorting protein" evidence="1">
    <location>
        <begin position="26"/>
        <end position="455"/>
    </location>
</feature>
<proteinExistence type="predicted"/>
<gene>
    <name evidence="2" type="ORF">SAMN05660330_02631</name>
</gene>
<evidence type="ECO:0000313" key="2">
    <source>
        <dbReference type="EMBL" id="SDP39549.1"/>
    </source>
</evidence>
<dbReference type="Gene3D" id="2.50.20.10">
    <property type="entry name" value="Lipoprotein localisation LolA/LolB/LppX"/>
    <property type="match status" value="1"/>
</dbReference>
<sequence>MRKKILLLTCASMLLIGGSVVNGWAEATPEEIARLGNDLTPFGAEKAGNGDGTIPAWQGGITTPPAGYEVGMHHIDPYSDDKIIATITAENMDQYADKLTAGHKALLKAYPTFKMNIYPTHRSASAPQRIYDATRRIAQNAKMISGGNGLENVGEGTPFPIPDNGLEIVWNHLTRWRGNSLDRHYHNVPVTRSGKYVLGEHTELFDIRYSHPGMDDSKLNNIIYYYKSEDQAPARISGTISLVHETLDQNKEPRKAWSYNPGQRRVRRAPQIAFDTPTGGGDGLETMDSLDLFNGSPERYDWKLVGKKEMYVPYNAYRIMSPDISYKELLTPLHPLTDTLRYELHRVWVVEGTLKEGTSHIYKRRTFYVDEDSWSLVGADLYDTRDNLWRISEGHTINFYEVPAVWNIAEIHYDLQAGRYMADKLTNEIETMWKFNVEFARDEFSPQALRRGGKR</sequence>
<dbReference type="InterPro" id="IPR010752">
    <property type="entry name" value="DUF1329"/>
</dbReference>
<dbReference type="EMBL" id="FNJI01000018">
    <property type="protein sequence ID" value="SDP39549.1"/>
    <property type="molecule type" value="Genomic_DNA"/>
</dbReference>
<dbReference type="OrthoDB" id="178023at2"/>
<evidence type="ECO:0000313" key="3">
    <source>
        <dbReference type="Proteomes" id="UP000199073"/>
    </source>
</evidence>
<dbReference type="STRING" id="91360.SAMN05660330_02631"/>
<name>A0A1H0SDF6_9BACT</name>
<dbReference type="Proteomes" id="UP000199073">
    <property type="component" value="Unassembled WGS sequence"/>
</dbReference>
<reference evidence="2 3" key="1">
    <citation type="submission" date="2016-10" db="EMBL/GenBank/DDBJ databases">
        <authorList>
            <person name="de Groot N.N."/>
        </authorList>
    </citation>
    <scope>NUCLEOTIDE SEQUENCE [LARGE SCALE GENOMIC DNA]</scope>
    <source>
        <strain evidence="2 3">DSM 12130</strain>
    </source>
</reference>
<feature type="signal peptide" evidence="1">
    <location>
        <begin position="1"/>
        <end position="25"/>
    </location>
</feature>
<dbReference type="RefSeq" id="WP_092223562.1">
    <property type="nucleotide sequence ID" value="NZ_FNJI01000018.1"/>
</dbReference>
<dbReference type="AlphaFoldDB" id="A0A1H0SDF6"/>
<organism evidence="2 3">
    <name type="scientific">Desulforhopalus singaporensis</name>
    <dbReference type="NCBI Taxonomy" id="91360"/>
    <lineage>
        <taxon>Bacteria</taxon>
        <taxon>Pseudomonadati</taxon>
        <taxon>Thermodesulfobacteriota</taxon>
        <taxon>Desulfobulbia</taxon>
        <taxon>Desulfobulbales</taxon>
        <taxon>Desulfocapsaceae</taxon>
        <taxon>Desulforhopalus</taxon>
    </lineage>
</organism>
<accession>A0A1H0SDF6</accession>
<evidence type="ECO:0000256" key="1">
    <source>
        <dbReference type="SAM" id="SignalP"/>
    </source>
</evidence>
<keyword evidence="3" id="KW-1185">Reference proteome</keyword>
<protein>
    <recommendedName>
        <fullName evidence="4">Outer membrane lipoprotein-sorting protein</fullName>
    </recommendedName>
</protein>
<dbReference type="Pfam" id="PF07044">
    <property type="entry name" value="DUF1329"/>
    <property type="match status" value="1"/>
</dbReference>